<dbReference type="EMBL" id="CAJJDN010000001">
    <property type="protein sequence ID" value="CAD8046447.1"/>
    <property type="molecule type" value="Genomic_DNA"/>
</dbReference>
<reference evidence="1" key="1">
    <citation type="submission" date="2021-01" db="EMBL/GenBank/DDBJ databases">
        <authorList>
            <consortium name="Genoscope - CEA"/>
            <person name="William W."/>
        </authorList>
    </citation>
    <scope>NUCLEOTIDE SEQUENCE</scope>
</reference>
<gene>
    <name evidence="1" type="ORF">PSON_ATCC_30995.1.T0010616</name>
</gene>
<accession>A0A8S1JW54</accession>
<comment type="caution">
    <text evidence="1">The sequence shown here is derived from an EMBL/GenBank/DDBJ whole genome shotgun (WGS) entry which is preliminary data.</text>
</comment>
<protein>
    <submittedName>
        <fullName evidence="1">Uncharacterized protein</fullName>
    </submittedName>
</protein>
<dbReference type="AlphaFoldDB" id="A0A8S1JW54"/>
<evidence type="ECO:0000313" key="1">
    <source>
        <dbReference type="EMBL" id="CAD8046447.1"/>
    </source>
</evidence>
<evidence type="ECO:0000313" key="2">
    <source>
        <dbReference type="Proteomes" id="UP000692954"/>
    </source>
</evidence>
<organism evidence="1 2">
    <name type="scientific">Paramecium sonneborni</name>
    <dbReference type="NCBI Taxonomy" id="65129"/>
    <lineage>
        <taxon>Eukaryota</taxon>
        <taxon>Sar</taxon>
        <taxon>Alveolata</taxon>
        <taxon>Ciliophora</taxon>
        <taxon>Intramacronucleata</taxon>
        <taxon>Oligohymenophorea</taxon>
        <taxon>Peniculida</taxon>
        <taxon>Parameciidae</taxon>
        <taxon>Paramecium</taxon>
    </lineage>
</organism>
<sequence>MKQVRFSFSSKKPSVMNQIFYAYQYLLFFSNQPCENQKLFQMQKNQMFLLLSKNCTIPQQIRKQINFRQYQIQFKTKKVELDCTNNFKKINDGNMLRKKKFRLTERRASISSQKIIYKPNFHIRIMKFKKPYLLIIYLKCYHIILTIKS</sequence>
<name>A0A8S1JW54_9CILI</name>
<proteinExistence type="predicted"/>
<keyword evidence="2" id="KW-1185">Reference proteome</keyword>
<dbReference type="Proteomes" id="UP000692954">
    <property type="component" value="Unassembled WGS sequence"/>
</dbReference>